<dbReference type="RefSeq" id="XP_002911932.1">
    <property type="nucleotide sequence ID" value="XM_002911886.1"/>
</dbReference>
<gene>
    <name evidence="2" type="ORF">CC1G_13971</name>
</gene>
<dbReference type="InParanoid" id="D6RKR0"/>
<dbReference type="HOGENOM" id="CLU_2333546_0_0_1"/>
<dbReference type="AlphaFoldDB" id="D6RKR0"/>
<reference evidence="2 3" key="1">
    <citation type="journal article" date="2010" name="Proc. Natl. Acad. Sci. U.S.A.">
        <title>Insights into evolution of multicellular fungi from the assembled chromosomes of the mushroom Coprinopsis cinerea (Coprinus cinereus).</title>
        <authorList>
            <person name="Stajich J.E."/>
            <person name="Wilke S.K."/>
            <person name="Ahren D."/>
            <person name="Au C.H."/>
            <person name="Birren B.W."/>
            <person name="Borodovsky M."/>
            <person name="Burns C."/>
            <person name="Canback B."/>
            <person name="Casselton L.A."/>
            <person name="Cheng C.K."/>
            <person name="Deng J."/>
            <person name="Dietrich F.S."/>
            <person name="Fargo D.C."/>
            <person name="Farman M.L."/>
            <person name="Gathman A.C."/>
            <person name="Goldberg J."/>
            <person name="Guigo R."/>
            <person name="Hoegger P.J."/>
            <person name="Hooker J.B."/>
            <person name="Huggins A."/>
            <person name="James T.Y."/>
            <person name="Kamada T."/>
            <person name="Kilaru S."/>
            <person name="Kodira C."/>
            <person name="Kues U."/>
            <person name="Kupfer D."/>
            <person name="Kwan H.S."/>
            <person name="Lomsadze A."/>
            <person name="Li W."/>
            <person name="Lilly W.W."/>
            <person name="Ma L.J."/>
            <person name="Mackey A.J."/>
            <person name="Manning G."/>
            <person name="Martin F."/>
            <person name="Muraguchi H."/>
            <person name="Natvig D.O."/>
            <person name="Palmerini H."/>
            <person name="Ramesh M.A."/>
            <person name="Rehmeyer C.J."/>
            <person name="Roe B.A."/>
            <person name="Shenoy N."/>
            <person name="Stanke M."/>
            <person name="Ter-Hovhannisyan V."/>
            <person name="Tunlid A."/>
            <person name="Velagapudi R."/>
            <person name="Vision T.J."/>
            <person name="Zeng Q."/>
            <person name="Zolan M.E."/>
            <person name="Pukkila P.J."/>
        </authorList>
    </citation>
    <scope>NUCLEOTIDE SEQUENCE [LARGE SCALE GENOMIC DNA]</scope>
    <source>
        <strain evidence="3">Okayama-7 / 130 / ATCC MYA-4618 / FGSC 9003</strain>
    </source>
</reference>
<feature type="region of interest" description="Disordered" evidence="1">
    <location>
        <begin position="1"/>
        <end position="98"/>
    </location>
</feature>
<keyword evidence="3" id="KW-1185">Reference proteome</keyword>
<accession>D6RKR0</accession>
<dbReference type="GeneID" id="9379457"/>
<sequence>MQPRFAPVLTRRQVAERQSNEDKGNAKEIKYVEGNGGNLAKQNTRKKEQEGTGAQEPIGCGVLPDGKIYRRDVSDVTTKEKRGRSRVWGRGEEGVYMQ</sequence>
<dbReference type="Proteomes" id="UP000001861">
    <property type="component" value="Unassembled WGS sequence"/>
</dbReference>
<evidence type="ECO:0000313" key="2">
    <source>
        <dbReference type="EMBL" id="EFI28438.1"/>
    </source>
</evidence>
<dbReference type="VEuPathDB" id="FungiDB:CC1G_13971"/>
<feature type="compositionally biased region" description="Basic and acidic residues" evidence="1">
    <location>
        <begin position="89"/>
        <end position="98"/>
    </location>
</feature>
<evidence type="ECO:0000256" key="1">
    <source>
        <dbReference type="SAM" id="MobiDB-lite"/>
    </source>
</evidence>
<protein>
    <submittedName>
        <fullName evidence="2">Uncharacterized protein</fullName>
    </submittedName>
</protein>
<evidence type="ECO:0000313" key="3">
    <source>
        <dbReference type="Proteomes" id="UP000001861"/>
    </source>
</evidence>
<feature type="compositionally biased region" description="Basic and acidic residues" evidence="1">
    <location>
        <begin position="13"/>
        <end position="31"/>
    </location>
</feature>
<dbReference type="KEGG" id="cci:CC1G_13971"/>
<dbReference type="EMBL" id="AACS02000002">
    <property type="protein sequence ID" value="EFI28438.1"/>
    <property type="molecule type" value="Genomic_DNA"/>
</dbReference>
<comment type="caution">
    <text evidence="2">The sequence shown here is derived from an EMBL/GenBank/DDBJ whole genome shotgun (WGS) entry which is preliminary data.</text>
</comment>
<organism evidence="2 3">
    <name type="scientific">Coprinopsis cinerea (strain Okayama-7 / 130 / ATCC MYA-4618 / FGSC 9003)</name>
    <name type="common">Inky cap fungus</name>
    <name type="synonym">Hormographiella aspergillata</name>
    <dbReference type="NCBI Taxonomy" id="240176"/>
    <lineage>
        <taxon>Eukaryota</taxon>
        <taxon>Fungi</taxon>
        <taxon>Dikarya</taxon>
        <taxon>Basidiomycota</taxon>
        <taxon>Agaricomycotina</taxon>
        <taxon>Agaricomycetes</taxon>
        <taxon>Agaricomycetidae</taxon>
        <taxon>Agaricales</taxon>
        <taxon>Agaricineae</taxon>
        <taxon>Psathyrellaceae</taxon>
        <taxon>Coprinopsis</taxon>
    </lineage>
</organism>
<name>D6RKR0_COPC7</name>
<feature type="compositionally biased region" description="Basic and acidic residues" evidence="1">
    <location>
        <begin position="67"/>
        <end position="80"/>
    </location>
</feature>
<proteinExistence type="predicted"/>